<dbReference type="eggNOG" id="ENOG502SPA8">
    <property type="taxonomic scope" value="Eukaryota"/>
</dbReference>
<proteinExistence type="predicted"/>
<dbReference type="GeneID" id="8106794"/>
<dbReference type="PhylomeDB" id="B8MPJ5"/>
<dbReference type="VEuPathDB" id="FungiDB:TSTA_106440"/>
<evidence type="ECO:0000313" key="2">
    <source>
        <dbReference type="Proteomes" id="UP000001745"/>
    </source>
</evidence>
<dbReference type="HOGENOM" id="CLU_903666_0_0_1"/>
<evidence type="ECO:0000313" key="1">
    <source>
        <dbReference type="EMBL" id="EED14434.1"/>
    </source>
</evidence>
<accession>B8MPJ5</accession>
<organism evidence="1 2">
    <name type="scientific">Talaromyces stipitatus (strain ATCC 10500 / CBS 375.48 / QM 6759 / NRRL 1006)</name>
    <name type="common">Penicillium stipitatum</name>
    <dbReference type="NCBI Taxonomy" id="441959"/>
    <lineage>
        <taxon>Eukaryota</taxon>
        <taxon>Fungi</taxon>
        <taxon>Dikarya</taxon>
        <taxon>Ascomycota</taxon>
        <taxon>Pezizomycotina</taxon>
        <taxon>Eurotiomycetes</taxon>
        <taxon>Eurotiomycetidae</taxon>
        <taxon>Eurotiales</taxon>
        <taxon>Trichocomaceae</taxon>
        <taxon>Talaromyces</taxon>
        <taxon>Talaromyces sect. Talaromyces</taxon>
    </lineage>
</organism>
<keyword evidence="2" id="KW-1185">Reference proteome</keyword>
<dbReference type="EMBL" id="EQ962658">
    <property type="protein sequence ID" value="EED14434.1"/>
    <property type="molecule type" value="Genomic_DNA"/>
</dbReference>
<sequence>MSLRTFYSSVVAPIPVQFVLDNLQYKFEDDIRHYNHPRWTANESNLLSIGDFTSQERQRVLGQSAYLARASACGPSLSISGRHPPSCREHAYKKGFLRSVIRTYRDAGHEAVTKELSQLRKALATDTQDTARKDYFHNAPVLEVDRQIEQPPGQVDVKDSNSSGFDGEDWELPILKYVFSERARLCLRQASSVSRVGEANRLSGIQKLHCLLNRNSRSVQQMSVLSVAVYLAAQHLTPPLHKFPRKRKDSLRRHLIDCCQMTRIFGEAEDRLFDLEGQPVTSSSYQRSIAIMLAHKSPSQKKFIKPGF</sequence>
<dbReference type="STRING" id="441959.B8MPJ5"/>
<dbReference type="Proteomes" id="UP000001745">
    <property type="component" value="Unassembled WGS sequence"/>
</dbReference>
<dbReference type="RefSeq" id="XP_002486672.1">
    <property type="nucleotide sequence ID" value="XM_002486627.1"/>
</dbReference>
<name>B8MPJ5_TALSN</name>
<protein>
    <submittedName>
        <fullName evidence="1">Uncharacterized protein</fullName>
    </submittedName>
</protein>
<dbReference type="InParanoid" id="B8MPJ5"/>
<reference evidence="2" key="1">
    <citation type="journal article" date="2015" name="Genome Announc.">
        <title>Genome sequence of the AIDS-associated pathogen Penicillium marneffei (ATCC18224) and its near taxonomic relative Talaromyces stipitatus (ATCC10500).</title>
        <authorList>
            <person name="Nierman W.C."/>
            <person name="Fedorova-Abrams N.D."/>
            <person name="Andrianopoulos A."/>
        </authorList>
    </citation>
    <scope>NUCLEOTIDE SEQUENCE [LARGE SCALE GENOMIC DNA]</scope>
    <source>
        <strain evidence="2">ATCC 10500 / CBS 375.48 / QM 6759 / NRRL 1006</strain>
    </source>
</reference>
<dbReference type="AlphaFoldDB" id="B8MPJ5"/>
<gene>
    <name evidence="1" type="ORF">TSTA_106440</name>
</gene>